<evidence type="ECO:0000256" key="1">
    <source>
        <dbReference type="SAM" id="MobiDB-lite"/>
    </source>
</evidence>
<evidence type="ECO:0000313" key="5">
    <source>
        <dbReference type="EMBL" id="ONK67552.1"/>
    </source>
</evidence>
<dbReference type="PANTHER" id="PTHR21818">
    <property type="entry name" value="BC025462 PROTEIN"/>
    <property type="match status" value="1"/>
</dbReference>
<feature type="domain" description="FANCI solenoid 4" evidence="3">
    <location>
        <begin position="768"/>
        <end position="1009"/>
    </location>
</feature>
<reference evidence="6" key="1">
    <citation type="journal article" date="2017" name="Nat. Commun.">
        <title>The asparagus genome sheds light on the origin and evolution of a young Y chromosome.</title>
        <authorList>
            <person name="Harkess A."/>
            <person name="Zhou J."/>
            <person name="Xu C."/>
            <person name="Bowers J.E."/>
            <person name="Van der Hulst R."/>
            <person name="Ayyampalayam S."/>
            <person name="Mercati F."/>
            <person name="Riccardi P."/>
            <person name="McKain M.R."/>
            <person name="Kakrana A."/>
            <person name="Tang H."/>
            <person name="Ray J."/>
            <person name="Groenendijk J."/>
            <person name="Arikit S."/>
            <person name="Mathioni S.M."/>
            <person name="Nakano M."/>
            <person name="Shan H."/>
            <person name="Telgmann-Rauber A."/>
            <person name="Kanno A."/>
            <person name="Yue Z."/>
            <person name="Chen H."/>
            <person name="Li W."/>
            <person name="Chen Y."/>
            <person name="Xu X."/>
            <person name="Zhang Y."/>
            <person name="Luo S."/>
            <person name="Chen H."/>
            <person name="Gao J."/>
            <person name="Mao Z."/>
            <person name="Pires J.C."/>
            <person name="Luo M."/>
            <person name="Kudrna D."/>
            <person name="Wing R.A."/>
            <person name="Meyers B.C."/>
            <person name="Yi K."/>
            <person name="Kong H."/>
            <person name="Lavrijsen P."/>
            <person name="Sunseri F."/>
            <person name="Falavigna A."/>
            <person name="Ye Y."/>
            <person name="Leebens-Mack J.H."/>
            <person name="Chen G."/>
        </authorList>
    </citation>
    <scope>NUCLEOTIDE SEQUENCE [LARGE SCALE GENOMIC DNA]</scope>
    <source>
        <strain evidence="6">cv. DH0086</strain>
    </source>
</reference>
<evidence type="ECO:0008006" key="7">
    <source>
        <dbReference type="Google" id="ProtNLM"/>
    </source>
</evidence>
<keyword evidence="6" id="KW-1185">Reference proteome</keyword>
<evidence type="ECO:0000313" key="6">
    <source>
        <dbReference type="Proteomes" id="UP000243459"/>
    </source>
</evidence>
<organism evidence="5 6">
    <name type="scientific">Asparagus officinalis</name>
    <name type="common">Garden asparagus</name>
    <dbReference type="NCBI Taxonomy" id="4686"/>
    <lineage>
        <taxon>Eukaryota</taxon>
        <taxon>Viridiplantae</taxon>
        <taxon>Streptophyta</taxon>
        <taxon>Embryophyta</taxon>
        <taxon>Tracheophyta</taxon>
        <taxon>Spermatophyta</taxon>
        <taxon>Magnoliopsida</taxon>
        <taxon>Liliopsida</taxon>
        <taxon>Asparagales</taxon>
        <taxon>Asparagaceae</taxon>
        <taxon>Asparagoideae</taxon>
        <taxon>Asparagus</taxon>
    </lineage>
</organism>
<dbReference type="Proteomes" id="UP000243459">
    <property type="component" value="Chromosome 5"/>
</dbReference>
<feature type="compositionally biased region" description="Acidic residues" evidence="1">
    <location>
        <begin position="1046"/>
        <end position="1065"/>
    </location>
</feature>
<dbReference type="OMA" id="QSMRMMN"/>
<proteinExistence type="predicted"/>
<dbReference type="InterPro" id="IPR029314">
    <property type="entry name" value="FANCI_S4"/>
</dbReference>
<dbReference type="PANTHER" id="PTHR21818:SF0">
    <property type="entry name" value="FANCONI ANEMIA GROUP I PROTEIN"/>
    <property type="match status" value="1"/>
</dbReference>
<dbReference type="InterPro" id="IPR026171">
    <property type="entry name" value="FANCI"/>
</dbReference>
<feature type="domain" description="FANCI solenoid 2" evidence="2">
    <location>
        <begin position="46"/>
        <end position="199"/>
    </location>
</feature>
<dbReference type="Pfam" id="PF14678">
    <property type="entry name" value="FANCI_S4"/>
    <property type="match status" value="1"/>
</dbReference>
<dbReference type="Gramene" id="ONK67552">
    <property type="protein sequence ID" value="ONK67552"/>
    <property type="gene ID" value="A4U43_C05F1220"/>
</dbReference>
<protein>
    <recommendedName>
        <fullName evidence="7">FANCI solenoid 4 domain-containing protein</fullName>
    </recommendedName>
</protein>
<feature type="compositionally biased region" description="Basic and acidic residues" evidence="1">
    <location>
        <begin position="1004"/>
        <end position="1022"/>
    </location>
</feature>
<sequence>MYWLLSWRDCKWLPDKVKEECLETAKYVEKAFIKAINESNCGREHVVPSIVQFCFILLESANEESGKVSDGAEELMGIEELGIKLLKTLFEIHDMARNEIIEQCKFRILSLKPQQSIPIIKLLDCLVQSFPYSMAEFVPRMKELLDYFTFMHDETSIRLVKAVLPLIKFSRNLQDYIVLVVRKAMFRREDTIRTAATITIIDLIFVENKSRKSGPDSLQDSSSQASCSQQTDVPCGTRGSLFQELSGLLRRCLSQKARVKEVMYYGLMKLVVLDPFIAGSIFDLLLPHFLNFYSEDTKFLLRLDACFTLENGKVSFLEPLDCLLSCVSWILLLQPHGKSDNPLEHSWQCFDFSISQDNEEGRASSGEQFSNALSKIRKSLISCRLEDGPGQSQDPDSHSSDGEKAYLRAWILLGVIEVFVNIVASELEKATEKVNLEKEIIELVESYCLIEKKVELNRQVSGRKGPSRATAQDIPTASNSEPRECSRASLSKLSQTRRSFFATSSIHQLLVVAANLYAAAVSDVASQNHSQSSFSKRLDQSLKLISFSLKACLRHLKSISVMERGESGNVLNVLIYGDVKHLAQPIMRLIWLLMSGPKLEKDPKNKESKGKKNVGSKRDQSVLSLLCLNELFKLNSSQTHLTEIVEELNSMSASDWNLEGGTNAAEGNPQEQDLLENDPFVRSMHLFLEKKIKPLYARYISSTGFQESEVLSELMVTLGKKLAHEQRKLYGNWAVGICRSHKVENHSAARSLVSLALNLLPASDDLVIAREMASELLKVIGSEDKDPTAMSETFLVINHSTKNVIATVMMQLVEFSIVDLDWAVSRLKAVSTFRHEFAKPNGNIQFGERLPGMLLEEAIYSRSEALVDVMSSFTEMNLKDSLAEQLLKLSARFYKLLARMTKLRIAPKGCRQFLPGLKFQKLAEVTCKKLTSPLYNFMALVQTNQQDNTQHKGIINKIKRENRCIPDLIYQIEDYERYLIQLSKLTKVNLLRNAKRSTARDFKIIETKKMDTPEQEPSHSGDESDQESDGLGEDKEPEKVATYPESDGEGADAAEDTESEKDEQEIVVPKKRVKLSKVIQDSDEEG</sequence>
<feature type="region of interest" description="Disordered" evidence="1">
    <location>
        <begin position="214"/>
        <end position="234"/>
    </location>
</feature>
<evidence type="ECO:0000259" key="3">
    <source>
        <dbReference type="Pfam" id="PF14678"/>
    </source>
</evidence>
<gene>
    <name evidence="5" type="ORF">A4U43_C05F1220</name>
</gene>
<dbReference type="Pfam" id="PF14676">
    <property type="entry name" value="FANCI_S2"/>
    <property type="match status" value="1"/>
</dbReference>
<dbReference type="GO" id="GO:0006281">
    <property type="term" value="P:DNA repair"/>
    <property type="evidence" value="ECO:0007669"/>
    <property type="project" value="InterPro"/>
</dbReference>
<evidence type="ECO:0000259" key="2">
    <source>
        <dbReference type="Pfam" id="PF14676"/>
    </source>
</evidence>
<feature type="domain" description="FANCI helical" evidence="4">
    <location>
        <begin position="219"/>
        <end position="453"/>
    </location>
</feature>
<dbReference type="GO" id="GO:0070182">
    <property type="term" value="F:DNA polymerase binding"/>
    <property type="evidence" value="ECO:0007669"/>
    <property type="project" value="TreeGrafter"/>
</dbReference>
<dbReference type="AlphaFoldDB" id="A0A5P1ENH2"/>
<dbReference type="EMBL" id="CM007385">
    <property type="protein sequence ID" value="ONK67552.1"/>
    <property type="molecule type" value="Genomic_DNA"/>
</dbReference>
<feature type="compositionally biased region" description="Polar residues" evidence="1">
    <location>
        <begin position="469"/>
        <end position="480"/>
    </location>
</feature>
<name>A0A5P1ENH2_ASPOF</name>
<dbReference type="Pfam" id="PF14680">
    <property type="entry name" value="FANCI_HD2"/>
    <property type="match status" value="1"/>
</dbReference>
<dbReference type="InterPro" id="IPR029315">
    <property type="entry name" value="FANCI_S2"/>
</dbReference>
<evidence type="ECO:0000259" key="4">
    <source>
        <dbReference type="Pfam" id="PF14680"/>
    </source>
</evidence>
<feature type="compositionally biased region" description="Low complexity" evidence="1">
    <location>
        <begin position="217"/>
        <end position="230"/>
    </location>
</feature>
<accession>A0A5P1ENH2</accession>
<dbReference type="InterPro" id="IPR029312">
    <property type="entry name" value="FANCI_HD2"/>
</dbReference>
<feature type="region of interest" description="Disordered" evidence="1">
    <location>
        <begin position="460"/>
        <end position="482"/>
    </location>
</feature>
<feature type="region of interest" description="Disordered" evidence="1">
    <location>
        <begin position="1004"/>
        <end position="1068"/>
    </location>
</feature>